<evidence type="ECO:0000256" key="4">
    <source>
        <dbReference type="ARBA" id="ARBA00023203"/>
    </source>
</evidence>
<dbReference type="InterPro" id="IPR042489">
    <property type="entry name" value="CapZ_alpha_1"/>
</dbReference>
<evidence type="ECO:0000256" key="1">
    <source>
        <dbReference type="ARBA" id="ARBA00010479"/>
    </source>
</evidence>
<keyword evidence="3 6" id="KW-0117">Actin capping</keyword>
<dbReference type="PANTHER" id="PTHR10653:SF0">
    <property type="entry name" value="F-ACTIN-CAPPING PROTEIN SUBUNIT ALPHA"/>
    <property type="match status" value="1"/>
</dbReference>
<dbReference type="InterPro" id="IPR002189">
    <property type="entry name" value="CapZ_alpha"/>
</dbReference>
<comment type="function">
    <text evidence="5 6">F-actin-capping proteins bind in a Ca(2+)-independent manner to the fast growing ends of actin filaments (barbed end) thereby blocking the exchange of subunits at these ends. Unlike other capping proteins (such as gelsolin and severin), these proteins do not sever actin filaments.</text>
</comment>
<evidence type="ECO:0000256" key="5">
    <source>
        <dbReference type="ARBA" id="ARBA00025389"/>
    </source>
</evidence>
<evidence type="ECO:0000256" key="6">
    <source>
        <dbReference type="RuleBase" id="RU365077"/>
    </source>
</evidence>
<accession>A0ABP0EHZ3</accession>
<evidence type="ECO:0000256" key="3">
    <source>
        <dbReference type="ARBA" id="ARBA00022467"/>
    </source>
</evidence>
<protein>
    <recommendedName>
        <fullName evidence="2 6">F-actin-capping protein subunit alpha</fullName>
    </recommendedName>
</protein>
<sequence>MSSVDNIVNQLVSAAPPGELAGVAEDLEVLLPGQSKSVVSRAQESFINGHGGVFSDKYIACKYNKDPNSSKYIDHVSKQLFNVDLKSQRAIDVEEFESDHVQYPPYYDQLVSNLQQYGEDHYPSGYAFSVIPGDSTSNESTVRVIIIGQRLNGDNFYTGQWKGDYLYDETTKELNGRISLDIHYYEDGNVRLRFDEPIETVRLGQGNESSAIVNAINSTESDVTRQIMTQFNELNQKSFKNLRRLLPVTRAKINWGKAIGNYRLGSDVVNSK</sequence>
<gene>
    <name evidence="7" type="primary">CAP1</name>
    <name evidence="7" type="ORF">CAAN4_G08988</name>
</gene>
<reference evidence="7 8" key="1">
    <citation type="submission" date="2024-01" db="EMBL/GenBank/DDBJ databases">
        <authorList>
            <consortium name="Genoscope - CEA"/>
            <person name="William W."/>
        </authorList>
    </citation>
    <scope>NUCLEOTIDE SEQUENCE [LARGE SCALE GENOMIC DNA]</scope>
    <source>
        <strain evidence="7 8">29B2s-10</strain>
    </source>
</reference>
<dbReference type="PRINTS" id="PR00191">
    <property type="entry name" value="FACTINCAPA"/>
</dbReference>
<evidence type="ECO:0000256" key="2">
    <source>
        <dbReference type="ARBA" id="ARBA00014038"/>
    </source>
</evidence>
<dbReference type="InterPro" id="IPR042276">
    <property type="entry name" value="CapZ_alpha/beta_2"/>
</dbReference>
<comment type="subunit">
    <text evidence="6">Heterodimer of an alpha and a beta subunit.</text>
</comment>
<dbReference type="Gene3D" id="3.90.1150.210">
    <property type="entry name" value="F-actin capping protein, beta subunit"/>
    <property type="match status" value="1"/>
</dbReference>
<keyword evidence="8" id="KW-1185">Reference proteome</keyword>
<evidence type="ECO:0000313" key="8">
    <source>
        <dbReference type="Proteomes" id="UP001497600"/>
    </source>
</evidence>
<dbReference type="InterPro" id="IPR037282">
    <property type="entry name" value="CapZ_alpha/beta"/>
</dbReference>
<dbReference type="SUPFAM" id="SSF90096">
    <property type="entry name" value="Subunits of heterodimeric actin filament capping protein Capz"/>
    <property type="match status" value="1"/>
</dbReference>
<keyword evidence="4 6" id="KW-0009">Actin-binding</keyword>
<dbReference type="EMBL" id="OZ004259">
    <property type="protein sequence ID" value="CAK7917534.1"/>
    <property type="molecule type" value="Genomic_DNA"/>
</dbReference>
<dbReference type="PROSITE" id="PS00749">
    <property type="entry name" value="F_ACTIN_CAPPING_A_2"/>
    <property type="match status" value="1"/>
</dbReference>
<dbReference type="Pfam" id="PF01267">
    <property type="entry name" value="F-actin_cap_A"/>
    <property type="match status" value="1"/>
</dbReference>
<organism evidence="7 8">
    <name type="scientific">[Candida] anglica</name>
    <dbReference type="NCBI Taxonomy" id="148631"/>
    <lineage>
        <taxon>Eukaryota</taxon>
        <taxon>Fungi</taxon>
        <taxon>Dikarya</taxon>
        <taxon>Ascomycota</taxon>
        <taxon>Saccharomycotina</taxon>
        <taxon>Pichiomycetes</taxon>
        <taxon>Debaryomycetaceae</taxon>
        <taxon>Kurtzmaniella</taxon>
    </lineage>
</organism>
<name>A0ABP0EHZ3_9ASCO</name>
<evidence type="ECO:0000313" key="7">
    <source>
        <dbReference type="EMBL" id="CAK7917534.1"/>
    </source>
</evidence>
<dbReference type="Proteomes" id="UP001497600">
    <property type="component" value="Chromosome G"/>
</dbReference>
<dbReference type="InterPro" id="IPR017865">
    <property type="entry name" value="F-actin_cap_asu_CS"/>
</dbReference>
<dbReference type="PANTHER" id="PTHR10653">
    <property type="entry name" value="F-ACTIN-CAPPING PROTEIN SUBUNIT ALPHA"/>
    <property type="match status" value="1"/>
</dbReference>
<proteinExistence type="inferred from homology"/>
<dbReference type="Gene3D" id="3.30.1140.60">
    <property type="entry name" value="F-actin capping protein, alpha subunit"/>
    <property type="match status" value="1"/>
</dbReference>
<comment type="similarity">
    <text evidence="1 6">Belongs to the F-actin-capping protein alpha subunit family.</text>
</comment>